<gene>
    <name evidence="1" type="ORF">KWG56_00585</name>
</gene>
<name>A0ABX8TJH3_9CAUL</name>
<organism evidence="1 2">
    <name type="scientific">Brevundimonas nasdae</name>
    <dbReference type="NCBI Taxonomy" id="172043"/>
    <lineage>
        <taxon>Bacteria</taxon>
        <taxon>Pseudomonadati</taxon>
        <taxon>Pseudomonadota</taxon>
        <taxon>Alphaproteobacteria</taxon>
        <taxon>Caulobacterales</taxon>
        <taxon>Caulobacteraceae</taxon>
        <taxon>Brevundimonas</taxon>
    </lineage>
</organism>
<dbReference type="EMBL" id="CP080034">
    <property type="protein sequence ID" value="QYC10555.1"/>
    <property type="molecule type" value="Genomic_DNA"/>
</dbReference>
<dbReference type="RefSeq" id="WP_219353307.1">
    <property type="nucleotide sequence ID" value="NZ_CP080034.1"/>
</dbReference>
<sequence>MADNPSFAQRFARVYRDFNLDGVPASGANEPEKAAIRAIGAALDVWLAAASVGDLEAAMALLQPIADEATAARDFVALRLAPMSTESGWAILAVDTASKHAGGWRVDGTFEPIKFKSPAGAIDLDALAQAVRGRMFGSDGLGGLFTALTPEQGGGLAITDEAGRVTARVDGTGLLSLFKVLLSASTRMADQPDVLLKDRLLSGAIGGMLAPLPPESGYAFAVVGPDKKIGFGVPLANLPLTGRSAAHAARADYADRAGNVALRIIVCLGDSLTAGAGGTPYPTQLALIIGRAVVNMGIGGQGSGAIVARQGGDPTLLTVTANEIPAAVTPLAVTVRTISLLTNQGAQTIDGTLAGVSGALTRASDDTYSFTRKAAGAVRYCAPSTPFIPAQGVERQDEVWSIWIGRNDGTGNLATTTKAKVASAVAFLGHDRYFVLGVINKTKAGSDTSYTEGVGTPAYQQIVAYNNDQAARYGSRFVDIRRHLIDYGLADAGLTPTTRDIEDIAQDCIPTALLSDGLHLNTAGYGVIARRMATLLQSKGW</sequence>
<proteinExistence type="predicted"/>
<dbReference type="GeneID" id="94373740"/>
<reference evidence="1 2" key="1">
    <citation type="submission" date="2021-07" db="EMBL/GenBank/DDBJ databases">
        <title>Isolation and characterization of bacteria from a gold mining with a capacity of golden bioaccumulation.</title>
        <authorList>
            <person name="Yang X.J."/>
        </authorList>
    </citation>
    <scope>NUCLEOTIDE SEQUENCE [LARGE SCALE GENOMIC DNA]</scope>
    <source>
        <strain evidence="1 2">Au29</strain>
    </source>
</reference>
<dbReference type="Proteomes" id="UP000824334">
    <property type="component" value="Chromosome"/>
</dbReference>
<accession>A0ABX8TJH3</accession>
<evidence type="ECO:0000313" key="1">
    <source>
        <dbReference type="EMBL" id="QYC10555.1"/>
    </source>
</evidence>
<evidence type="ECO:0000313" key="2">
    <source>
        <dbReference type="Proteomes" id="UP000824334"/>
    </source>
</evidence>
<keyword evidence="2" id="KW-1185">Reference proteome</keyword>
<protein>
    <recommendedName>
        <fullName evidence="3">SGNH hydrolase-type esterase domain-containing protein</fullName>
    </recommendedName>
</protein>
<evidence type="ECO:0008006" key="3">
    <source>
        <dbReference type="Google" id="ProtNLM"/>
    </source>
</evidence>